<dbReference type="GO" id="GO:0003677">
    <property type="term" value="F:DNA binding"/>
    <property type="evidence" value="ECO:0007669"/>
    <property type="project" value="UniProtKB-UniRule"/>
</dbReference>
<dbReference type="CDD" id="cd00140">
    <property type="entry name" value="beta_clamp"/>
    <property type="match status" value="1"/>
</dbReference>
<comment type="subunit">
    <text evidence="9">Forms a ring-shaped head-to-tail homodimer around DNA.</text>
</comment>
<organism evidence="13 14">
    <name type="scientific">Candidatus Nitrosymbiomonas proteolyticus</name>
    <dbReference type="NCBI Taxonomy" id="2608984"/>
    <lineage>
        <taxon>Bacteria</taxon>
        <taxon>Bacillati</taxon>
        <taxon>Armatimonadota</taxon>
        <taxon>Armatimonadota incertae sedis</taxon>
        <taxon>Candidatus Nitrosymbiomonas</taxon>
    </lineage>
</organism>
<dbReference type="InterPro" id="IPR022635">
    <property type="entry name" value="DNA_polIII_beta_C"/>
</dbReference>
<feature type="domain" description="DNA polymerase III beta sliding clamp C-terminal" evidence="12">
    <location>
        <begin position="247"/>
        <end position="366"/>
    </location>
</feature>
<evidence type="ECO:0000256" key="8">
    <source>
        <dbReference type="ARBA" id="ARBA00023125"/>
    </source>
</evidence>
<dbReference type="EMBL" id="AP021858">
    <property type="protein sequence ID" value="BBO24547.1"/>
    <property type="molecule type" value="Genomic_DNA"/>
</dbReference>
<dbReference type="PIRSF" id="PIRSF000804">
    <property type="entry name" value="DNA_pol_III_b"/>
    <property type="match status" value="1"/>
</dbReference>
<dbReference type="Proteomes" id="UP000662873">
    <property type="component" value="Chromosome"/>
</dbReference>
<keyword evidence="5 9" id="KW-0548">Nucleotidyltransferase</keyword>
<dbReference type="AlphaFoldDB" id="A0A809S5Y4"/>
<dbReference type="Pfam" id="PF00712">
    <property type="entry name" value="DNA_pol3_beta"/>
    <property type="match status" value="1"/>
</dbReference>
<dbReference type="NCBIfam" id="TIGR00663">
    <property type="entry name" value="dnan"/>
    <property type="match status" value="1"/>
</dbReference>
<dbReference type="Pfam" id="PF02767">
    <property type="entry name" value="DNA_pol3_beta_2"/>
    <property type="match status" value="1"/>
</dbReference>
<name>A0A809S5Y4_9BACT</name>
<evidence type="ECO:0000256" key="1">
    <source>
        <dbReference type="ARBA" id="ARBA00004496"/>
    </source>
</evidence>
<keyword evidence="4 9" id="KW-0808">Transferase</keyword>
<feature type="domain" description="DNA polymerase III beta sliding clamp central" evidence="11">
    <location>
        <begin position="131"/>
        <end position="244"/>
    </location>
</feature>
<evidence type="ECO:0000256" key="7">
    <source>
        <dbReference type="ARBA" id="ARBA00022932"/>
    </source>
</evidence>
<accession>A0A809S5Y4</accession>
<dbReference type="SUPFAM" id="SSF55979">
    <property type="entry name" value="DNA clamp"/>
    <property type="match status" value="3"/>
</dbReference>
<evidence type="ECO:0000256" key="3">
    <source>
        <dbReference type="ARBA" id="ARBA00022490"/>
    </source>
</evidence>
<dbReference type="Gene3D" id="3.10.150.10">
    <property type="entry name" value="DNA Polymerase III, subunit A, domain 2"/>
    <property type="match status" value="1"/>
</dbReference>
<dbReference type="PANTHER" id="PTHR30478">
    <property type="entry name" value="DNA POLYMERASE III SUBUNIT BETA"/>
    <property type="match status" value="1"/>
</dbReference>
<evidence type="ECO:0000256" key="4">
    <source>
        <dbReference type="ARBA" id="ARBA00022679"/>
    </source>
</evidence>
<comment type="subcellular location">
    <subcellularLocation>
        <location evidence="1 9">Cytoplasm</location>
    </subcellularLocation>
</comment>
<dbReference type="PANTHER" id="PTHR30478:SF0">
    <property type="entry name" value="BETA SLIDING CLAMP"/>
    <property type="match status" value="1"/>
</dbReference>
<dbReference type="GO" id="GO:0009360">
    <property type="term" value="C:DNA polymerase III complex"/>
    <property type="evidence" value="ECO:0007669"/>
    <property type="project" value="InterPro"/>
</dbReference>
<dbReference type="SMART" id="SM00480">
    <property type="entry name" value="POL3Bc"/>
    <property type="match status" value="1"/>
</dbReference>
<evidence type="ECO:0000313" key="14">
    <source>
        <dbReference type="Proteomes" id="UP000662873"/>
    </source>
</evidence>
<keyword evidence="3 9" id="KW-0963">Cytoplasm</keyword>
<evidence type="ECO:0000259" key="11">
    <source>
        <dbReference type="Pfam" id="PF02767"/>
    </source>
</evidence>
<evidence type="ECO:0000259" key="10">
    <source>
        <dbReference type="Pfam" id="PF00712"/>
    </source>
</evidence>
<proteinExistence type="inferred from homology"/>
<dbReference type="Gene3D" id="3.70.10.10">
    <property type="match status" value="1"/>
</dbReference>
<dbReference type="InterPro" id="IPR022634">
    <property type="entry name" value="DNA_polIII_beta_N"/>
</dbReference>
<comment type="similarity">
    <text evidence="2 9">Belongs to the beta sliding clamp family.</text>
</comment>
<dbReference type="InterPro" id="IPR046938">
    <property type="entry name" value="DNA_clamp_sf"/>
</dbReference>
<dbReference type="GO" id="GO:0005737">
    <property type="term" value="C:cytoplasm"/>
    <property type="evidence" value="ECO:0007669"/>
    <property type="project" value="UniProtKB-SubCell"/>
</dbReference>
<dbReference type="Pfam" id="PF02768">
    <property type="entry name" value="DNA_pol3_beta_3"/>
    <property type="match status" value="1"/>
</dbReference>
<dbReference type="GO" id="GO:0008408">
    <property type="term" value="F:3'-5' exonuclease activity"/>
    <property type="evidence" value="ECO:0007669"/>
    <property type="project" value="InterPro"/>
</dbReference>
<protein>
    <recommendedName>
        <fullName evidence="9">Beta sliding clamp</fullName>
    </recommendedName>
</protein>
<dbReference type="KEGG" id="npy:NPRO_21420"/>
<keyword evidence="7 9" id="KW-0239">DNA-directed DNA polymerase</keyword>
<gene>
    <name evidence="13" type="ORF">NPRO_21420</name>
</gene>
<dbReference type="GO" id="GO:0003887">
    <property type="term" value="F:DNA-directed DNA polymerase activity"/>
    <property type="evidence" value="ECO:0007669"/>
    <property type="project" value="UniProtKB-UniRule"/>
</dbReference>
<evidence type="ECO:0000256" key="9">
    <source>
        <dbReference type="PIRNR" id="PIRNR000804"/>
    </source>
</evidence>
<evidence type="ECO:0000256" key="6">
    <source>
        <dbReference type="ARBA" id="ARBA00022705"/>
    </source>
</evidence>
<feature type="domain" description="DNA polymerase III beta sliding clamp N-terminal" evidence="10">
    <location>
        <begin position="4"/>
        <end position="119"/>
    </location>
</feature>
<keyword evidence="8" id="KW-0238">DNA-binding</keyword>
<dbReference type="GO" id="GO:0006271">
    <property type="term" value="P:DNA strand elongation involved in DNA replication"/>
    <property type="evidence" value="ECO:0007669"/>
    <property type="project" value="TreeGrafter"/>
</dbReference>
<evidence type="ECO:0000256" key="5">
    <source>
        <dbReference type="ARBA" id="ARBA00022695"/>
    </source>
</evidence>
<keyword evidence="6 9" id="KW-0235">DNA replication</keyword>
<dbReference type="InterPro" id="IPR022637">
    <property type="entry name" value="DNA_polIII_beta_cen"/>
</dbReference>
<comment type="function">
    <text evidence="9">Confers DNA tethering and processivity to DNA polymerases and other proteins. Acts as a clamp, forming a ring around DNA (a reaction catalyzed by the clamp-loading complex) which diffuses in an ATP-independent manner freely and bidirectionally along dsDNA. Initially characterized for its ability to contact the catalytic subunit of DNA polymerase III (Pol III), a complex, multichain enzyme responsible for most of the replicative synthesis in bacteria; Pol III exhibits 3'-5' exonuclease proofreading activity. The beta chain is required for initiation of replication as well as for processivity of DNA replication.</text>
</comment>
<dbReference type="InterPro" id="IPR001001">
    <property type="entry name" value="DNA_polIII_beta"/>
</dbReference>
<reference evidence="13" key="1">
    <citation type="journal article" name="DNA Res.">
        <title>The physiological potential of anammox bacteria as revealed by their core genome structure.</title>
        <authorList>
            <person name="Okubo T."/>
            <person name="Toyoda A."/>
            <person name="Fukuhara K."/>
            <person name="Uchiyama I."/>
            <person name="Harigaya Y."/>
            <person name="Kuroiwa M."/>
            <person name="Suzuki T."/>
            <person name="Murakami Y."/>
            <person name="Suwa Y."/>
            <person name="Takami H."/>
        </authorList>
    </citation>
    <scope>NUCLEOTIDE SEQUENCE</scope>
    <source>
        <strain evidence="13">317325-2</strain>
    </source>
</reference>
<sequence>MSLKVECQKEELAEALQLASTASRSNSPKFALKSLRLGAESGLITVLGCDGEMWVERDLACEVIESGGVLVDAKFITSLVSAMPSGQVALELLVEDGMRVQQGSAEYKVLSSDPQDFPEPPDFGGEGELTLKFSQLQDALDSVLYAVTTDPHRAILTGVQVSYDGATLKLVATDTHRLAVRTIAQEGMGSSLSVVIPDRALRAIRSLPVGADDDVTIRFGMGRLGVEAGGARVVAQMLSGAYPNWERVVPSEFSRTWQVERDQLIDSLKRAMIIASESANRVKFSGSGDSLVLTAKSEELGEAKEEIPMIADNGQIEVAFNGRYVLDCIQQIRGPGIRFELTESTRPGVIRPAEDGDDYFCVIMPMSLT</sequence>
<evidence type="ECO:0000313" key="13">
    <source>
        <dbReference type="EMBL" id="BBO24547.1"/>
    </source>
</evidence>
<evidence type="ECO:0000259" key="12">
    <source>
        <dbReference type="Pfam" id="PF02768"/>
    </source>
</evidence>
<evidence type="ECO:0000256" key="2">
    <source>
        <dbReference type="ARBA" id="ARBA00010752"/>
    </source>
</evidence>